<comment type="similarity">
    <text evidence="1">Belongs to the SEC6 family.</text>
</comment>
<organism evidence="4 5">
    <name type="scientific">Buddleja alternifolia</name>
    <dbReference type="NCBI Taxonomy" id="168488"/>
    <lineage>
        <taxon>Eukaryota</taxon>
        <taxon>Viridiplantae</taxon>
        <taxon>Streptophyta</taxon>
        <taxon>Embryophyta</taxon>
        <taxon>Tracheophyta</taxon>
        <taxon>Spermatophyta</taxon>
        <taxon>Magnoliopsida</taxon>
        <taxon>eudicotyledons</taxon>
        <taxon>Gunneridae</taxon>
        <taxon>Pentapetalae</taxon>
        <taxon>asterids</taxon>
        <taxon>lamiids</taxon>
        <taxon>Lamiales</taxon>
        <taxon>Scrophulariaceae</taxon>
        <taxon>Buddlejeae</taxon>
        <taxon>Buddleja</taxon>
    </lineage>
</organism>
<dbReference type="AlphaFoldDB" id="A0AAV6WYA8"/>
<dbReference type="EMBL" id="WHWC01000011">
    <property type="protein sequence ID" value="KAG8373437.1"/>
    <property type="molecule type" value="Genomic_DNA"/>
</dbReference>
<sequence length="553" mass="63285">MVEPPAAAAREVANVLPLPELLQSIASIKTDYIARQQVQPPEKTADGKLYTPAAVDLFRILGEQLQIVRENSTHLMLYRIALAVIQVMNDFQAAERQRLGSPASEIGLEPLCAIINNNFRCYDVAMEISCSTLEALPQNYSEQVNFEDTCKGFLMVAKTDWVKEEETRTNREQEAFRHGDVRTSHAVATQFLELCHEAVNKTVRLIVEDPGVQEVLVKLYQEDWLEGKVTEHLVATFADYFEDVKMYSEERSFKQFVEACLEQLIVVYVDHHIFVQKNYIKEETIERMKLDEELLMDIFQYNISVSEVKNRVRVLRDLRELASSESRDTFTLVRTNIFKHQPVCPGVFASRGWFGSPRSFRPLPPECPLMKEFVEVEKEFAVEVIPEVPLQEIISKVPHQKVNLEVPSQVVASKDLLENIGQSSSQGVKMSSLCDLLMRQLDPATMTAMIEPNSVLLEELRFAHSESSQLRIQLNQLTEELRIKLEMSEKNAEFFKLRAEEREVLMEQCNALHRREVEMLKEFADHQTSESFQKGQNGGFLTGNLAEAQTYSS</sequence>
<dbReference type="PANTHER" id="PTHR21292:SF1">
    <property type="entry name" value="EXOCYST COMPLEX COMPONENT 3"/>
    <property type="match status" value="1"/>
</dbReference>
<dbReference type="InterPro" id="IPR042532">
    <property type="entry name" value="EXOC3/Sec6_C"/>
</dbReference>
<dbReference type="Gene3D" id="1.10.357.50">
    <property type="match status" value="1"/>
</dbReference>
<evidence type="ECO:0000256" key="1">
    <source>
        <dbReference type="ARBA" id="ARBA00009447"/>
    </source>
</evidence>
<evidence type="ECO:0000313" key="4">
    <source>
        <dbReference type="EMBL" id="KAG8373437.1"/>
    </source>
</evidence>
<keyword evidence="2" id="KW-0813">Transport</keyword>
<gene>
    <name evidence="4" type="ORF">BUALT_Bualt11G0024200</name>
</gene>
<name>A0AAV6WYA8_9LAMI</name>
<accession>A0AAV6WYA8</accession>
<dbReference type="Gene3D" id="1.10.357.70">
    <property type="entry name" value="Exocyst complex component Sec6, C-terminal domain"/>
    <property type="match status" value="1"/>
</dbReference>
<reference evidence="4" key="1">
    <citation type="submission" date="2019-10" db="EMBL/GenBank/DDBJ databases">
        <authorList>
            <person name="Zhang R."/>
            <person name="Pan Y."/>
            <person name="Wang J."/>
            <person name="Ma R."/>
            <person name="Yu S."/>
        </authorList>
    </citation>
    <scope>NUCLEOTIDE SEQUENCE</scope>
    <source>
        <strain evidence="4">LA-IB0</strain>
        <tissue evidence="4">Leaf</tissue>
    </source>
</reference>
<dbReference type="GO" id="GO:0051601">
    <property type="term" value="P:exocyst localization"/>
    <property type="evidence" value="ECO:0007669"/>
    <property type="project" value="TreeGrafter"/>
</dbReference>
<comment type="caution">
    <text evidence="4">The sequence shown here is derived from an EMBL/GenBank/DDBJ whole genome shotgun (WGS) entry which is preliminary data.</text>
</comment>
<dbReference type="InterPro" id="IPR010326">
    <property type="entry name" value="EXOC3/Sec6"/>
</dbReference>
<evidence type="ECO:0000256" key="2">
    <source>
        <dbReference type="ARBA" id="ARBA00022448"/>
    </source>
</evidence>
<proteinExistence type="inferred from homology"/>
<keyword evidence="3" id="KW-0268">Exocytosis</keyword>
<protein>
    <submittedName>
        <fullName evidence="4">Uncharacterized protein</fullName>
    </submittedName>
</protein>
<evidence type="ECO:0000313" key="5">
    <source>
        <dbReference type="Proteomes" id="UP000826271"/>
    </source>
</evidence>
<dbReference type="PANTHER" id="PTHR21292">
    <property type="entry name" value="EXOCYST COMPLEX COMPONENT SEC6-RELATED"/>
    <property type="match status" value="1"/>
</dbReference>
<keyword evidence="5" id="KW-1185">Reference proteome</keyword>
<dbReference type="GO" id="GO:0000145">
    <property type="term" value="C:exocyst"/>
    <property type="evidence" value="ECO:0007669"/>
    <property type="project" value="InterPro"/>
</dbReference>
<evidence type="ECO:0000256" key="3">
    <source>
        <dbReference type="ARBA" id="ARBA00022483"/>
    </source>
</evidence>
<dbReference type="GO" id="GO:0000149">
    <property type="term" value="F:SNARE binding"/>
    <property type="evidence" value="ECO:0007669"/>
    <property type="project" value="TreeGrafter"/>
</dbReference>
<dbReference type="GO" id="GO:0006887">
    <property type="term" value="P:exocytosis"/>
    <property type="evidence" value="ECO:0007669"/>
    <property type="project" value="UniProtKB-KW"/>
</dbReference>
<dbReference type="Proteomes" id="UP000826271">
    <property type="component" value="Unassembled WGS sequence"/>
</dbReference>
<dbReference type="Pfam" id="PF06046">
    <property type="entry name" value="Sec6"/>
    <property type="match status" value="2"/>
</dbReference>